<feature type="region of interest" description="Disordered" evidence="2">
    <location>
        <begin position="475"/>
        <end position="561"/>
    </location>
</feature>
<dbReference type="VEuPathDB" id="AmoebaDB:NAEGRDRAFT_80957"/>
<evidence type="ECO:0000256" key="1">
    <source>
        <dbReference type="SAM" id="Coils"/>
    </source>
</evidence>
<dbReference type="Gene3D" id="1.20.1270.60">
    <property type="entry name" value="Arfaptin homology (AH) domain/BAR domain"/>
    <property type="match status" value="1"/>
</dbReference>
<feature type="coiled-coil region" evidence="1">
    <location>
        <begin position="316"/>
        <end position="346"/>
    </location>
</feature>
<gene>
    <name evidence="3" type="ORF">NAEGRDRAFT_80957</name>
</gene>
<dbReference type="STRING" id="5762.D2VRA9"/>
<evidence type="ECO:0008006" key="5">
    <source>
        <dbReference type="Google" id="ProtNLM"/>
    </source>
</evidence>
<feature type="region of interest" description="Disordered" evidence="2">
    <location>
        <begin position="256"/>
        <end position="294"/>
    </location>
</feature>
<feature type="compositionally biased region" description="Low complexity" evidence="2">
    <location>
        <begin position="11"/>
        <end position="45"/>
    </location>
</feature>
<dbReference type="InterPro" id="IPR039872">
    <property type="entry name" value="KIAA0513"/>
</dbReference>
<feature type="compositionally biased region" description="Polar residues" evidence="2">
    <location>
        <begin position="46"/>
        <end position="64"/>
    </location>
</feature>
<reference evidence="3 4" key="1">
    <citation type="journal article" date="2010" name="Cell">
        <title>The genome of Naegleria gruberi illuminates early eukaryotic versatility.</title>
        <authorList>
            <person name="Fritz-Laylin L.K."/>
            <person name="Prochnik S.E."/>
            <person name="Ginger M.L."/>
            <person name="Dacks J.B."/>
            <person name="Carpenter M.L."/>
            <person name="Field M.C."/>
            <person name="Kuo A."/>
            <person name="Paredez A."/>
            <person name="Chapman J."/>
            <person name="Pham J."/>
            <person name="Shu S."/>
            <person name="Neupane R."/>
            <person name="Cipriano M."/>
            <person name="Mancuso J."/>
            <person name="Tu H."/>
            <person name="Salamov A."/>
            <person name="Lindquist E."/>
            <person name="Shapiro H."/>
            <person name="Lucas S."/>
            <person name="Grigoriev I.V."/>
            <person name="Cande W.Z."/>
            <person name="Fulton C."/>
            <person name="Rokhsar D.S."/>
            <person name="Dawson S.C."/>
        </authorList>
    </citation>
    <scope>NUCLEOTIDE SEQUENCE [LARGE SCALE GENOMIC DNA]</scope>
    <source>
        <strain evidence="3 4">NEG-M</strain>
    </source>
</reference>
<evidence type="ECO:0000313" key="3">
    <source>
        <dbReference type="EMBL" id="EFC40575.1"/>
    </source>
</evidence>
<dbReference type="GeneID" id="8854910"/>
<dbReference type="OrthoDB" id="10257995at2759"/>
<accession>D2VRA9</accession>
<dbReference type="KEGG" id="ngr:NAEGRDRAFT_80957"/>
<sequence>MNDQLPSKPFTSSTTTTTSALSITSSSSAATTTTTSGSSSSNSYSNQSMMFTPSGPTRTQSAGNFQEGFHVGGDYGSGNNNGVTRATFTSSTSANNMKAPSRLPTGNINHQNIPTPNFFSSTIPTGSQFVPHTQQMFMTNNEKIERLIKTTFQTQQLGLTKTISFLHNICGIEESYQQKIATECASSNFEVHFPGEIGQVLASCRSFFYKNAKSSERFAQDVKTCLCDPLSQINKDISKKKKMITQTHEAICKSHQNSLSQLQSKKKTNESKRQNLENAEKKWKMSLAQSQSEKTSAKESFFSSLIDRQLNPEQTKAKYEQSLEEYSESEIELQQTKQKYETLVKTTLHPQCKTIAEKTAEQYVETGTILHLYIQHLTKLLEARVTEAQNNLAAFREIVDGMNVEDIEQTLVQLDATLDEEPKKKRETPSPNTTSPHSERPRPSNATPIFSVYSQERDENTVFFDEMLSEIITMDESDEPSFHKSPTTSPISPSNDARTSLPIDEDQSLPNQENPSSEDQEQPSSPSQEQGTLGSPIEEPSEPIIPKKRPTIHKESNVDNSPQFVKYMNRLTQAKEKINTSEECRIAFCKVLNQKRSKACFKKFFYFQDLAELIGDCLSLAHTQNDRNVGRLLLNMTQTFYYYGIDYPPLEEEKDKPKEKKKIFVYSILDDMPCWQDLRFWEFCLYDGLNTEKLSRVSNNNTALTEEQMQAEHENIVFGLLSSFCFTMNEMHIPQDIIRKFAEKMCDINSLNEDYRTMIMSVVAPENNESSEPEHHVKMSRYRSKRQGVLMTDEQLSQLRNDIRRESIVDINDE</sequence>
<protein>
    <recommendedName>
        <fullName evidence="5">SBF1/SBF2 domain-containing protein</fullName>
    </recommendedName>
</protein>
<organism evidence="4">
    <name type="scientific">Naegleria gruberi</name>
    <name type="common">Amoeba</name>
    <dbReference type="NCBI Taxonomy" id="5762"/>
    <lineage>
        <taxon>Eukaryota</taxon>
        <taxon>Discoba</taxon>
        <taxon>Heterolobosea</taxon>
        <taxon>Tetramitia</taxon>
        <taxon>Eutetramitia</taxon>
        <taxon>Vahlkampfiidae</taxon>
        <taxon>Naegleria</taxon>
    </lineage>
</organism>
<dbReference type="PANTHER" id="PTHR13663">
    <property type="entry name" value="SIMILAR TO RIKEN CDNA 6430548M08"/>
    <property type="match status" value="1"/>
</dbReference>
<feature type="region of interest" description="Disordered" evidence="2">
    <location>
        <begin position="415"/>
        <end position="447"/>
    </location>
</feature>
<dbReference type="SUPFAM" id="SSF103657">
    <property type="entry name" value="BAR/IMD domain-like"/>
    <property type="match status" value="1"/>
</dbReference>
<keyword evidence="4" id="KW-1185">Reference proteome</keyword>
<dbReference type="OMA" id="FCFTMNE"/>
<keyword evidence="1" id="KW-0175">Coiled coil</keyword>
<evidence type="ECO:0000256" key="2">
    <source>
        <dbReference type="SAM" id="MobiDB-lite"/>
    </source>
</evidence>
<feature type="compositionally biased region" description="Polar residues" evidence="2">
    <location>
        <begin position="77"/>
        <end position="98"/>
    </location>
</feature>
<dbReference type="RefSeq" id="XP_002673319.1">
    <property type="nucleotide sequence ID" value="XM_002673273.1"/>
</dbReference>
<feature type="region of interest" description="Disordered" evidence="2">
    <location>
        <begin position="1"/>
        <end position="98"/>
    </location>
</feature>
<feature type="compositionally biased region" description="Polar residues" evidence="2">
    <location>
        <begin position="484"/>
        <end position="498"/>
    </location>
</feature>
<dbReference type="InParanoid" id="D2VRA9"/>
<evidence type="ECO:0000313" key="4">
    <source>
        <dbReference type="Proteomes" id="UP000006671"/>
    </source>
</evidence>
<feature type="compositionally biased region" description="Basic and acidic residues" evidence="2">
    <location>
        <begin position="267"/>
        <end position="283"/>
    </location>
</feature>
<dbReference type="Proteomes" id="UP000006671">
    <property type="component" value="Unassembled WGS sequence"/>
</dbReference>
<feature type="compositionally biased region" description="Low complexity" evidence="2">
    <location>
        <begin position="522"/>
        <end position="544"/>
    </location>
</feature>
<dbReference type="AlphaFoldDB" id="D2VRA9"/>
<proteinExistence type="predicted"/>
<dbReference type="PANTHER" id="PTHR13663:SF2">
    <property type="entry name" value="SIMILAR TO RIKEN CDNA 6430548M08"/>
    <property type="match status" value="1"/>
</dbReference>
<dbReference type="InterPro" id="IPR027267">
    <property type="entry name" value="AH/BAR_dom_sf"/>
</dbReference>
<dbReference type="EMBL" id="GG738891">
    <property type="protein sequence ID" value="EFC40575.1"/>
    <property type="molecule type" value="Genomic_DNA"/>
</dbReference>
<name>D2VRA9_NAEGR</name>